<dbReference type="AlphaFoldDB" id="A0A8J3CK40"/>
<sequence>MDKVQDVGEEPVLLGAAVPNSAASPPPPAVARDLGVVAGPPRPLPKGWPVKTVTPLWTWLGTQRAPVTVVVTSAGGGVGTSTVAALLAETFAAGAPSGASTVLLDQCGTPWGPVSRRVLGQRGGLSGRTAAALLQQGVHPLRVLRGAPVSPAGAAVVVEDGEASPLRDMRRLVQTVCGGLVVDAGCINPWVVQRVADPAAARPVLVLVGRADVPGAETVCASLAWLRRSLPGPPIVVLVSTAPPERGQVAAAQRLVRTVVPADRVVHLPFDARLAHGQDIRLDKVGKTTAMAVPQLLRAIRLVQEGR</sequence>
<evidence type="ECO:0008006" key="4">
    <source>
        <dbReference type="Google" id="ProtNLM"/>
    </source>
</evidence>
<keyword evidence="3" id="KW-1185">Reference proteome</keyword>
<dbReference type="Gene3D" id="3.40.50.300">
    <property type="entry name" value="P-loop containing nucleotide triphosphate hydrolases"/>
    <property type="match status" value="1"/>
</dbReference>
<reference evidence="2" key="1">
    <citation type="journal article" date="2014" name="Int. J. Syst. Evol. Microbiol.">
        <title>Complete genome sequence of Corynebacterium casei LMG S-19264T (=DSM 44701T), isolated from a smear-ripened cheese.</title>
        <authorList>
            <consortium name="US DOE Joint Genome Institute (JGI-PGF)"/>
            <person name="Walter F."/>
            <person name="Albersmeier A."/>
            <person name="Kalinowski J."/>
            <person name="Ruckert C."/>
        </authorList>
    </citation>
    <scope>NUCLEOTIDE SEQUENCE</scope>
    <source>
        <strain evidence="2">CGMCC 4.5737</strain>
    </source>
</reference>
<dbReference type="EMBL" id="BMMK01000044">
    <property type="protein sequence ID" value="GGM79416.1"/>
    <property type="molecule type" value="Genomic_DNA"/>
</dbReference>
<protein>
    <recommendedName>
        <fullName evidence="4">CobQ/CobB/MinD/ParA nucleotide binding domain-containing protein</fullName>
    </recommendedName>
</protein>
<name>A0A8J3CK40_9PSEU</name>
<proteinExistence type="predicted"/>
<accession>A0A8J3CK40</accession>
<dbReference type="Proteomes" id="UP000637578">
    <property type="component" value="Unassembled WGS sequence"/>
</dbReference>
<evidence type="ECO:0000256" key="1">
    <source>
        <dbReference type="SAM" id="MobiDB-lite"/>
    </source>
</evidence>
<reference evidence="2" key="2">
    <citation type="submission" date="2020-09" db="EMBL/GenBank/DDBJ databases">
        <authorList>
            <person name="Sun Q."/>
            <person name="Zhou Y."/>
        </authorList>
    </citation>
    <scope>NUCLEOTIDE SEQUENCE</scope>
    <source>
        <strain evidence="2">CGMCC 4.5737</strain>
    </source>
</reference>
<dbReference type="SUPFAM" id="SSF52540">
    <property type="entry name" value="P-loop containing nucleoside triphosphate hydrolases"/>
    <property type="match status" value="1"/>
</dbReference>
<evidence type="ECO:0000313" key="3">
    <source>
        <dbReference type="Proteomes" id="UP000637578"/>
    </source>
</evidence>
<organism evidence="2 3">
    <name type="scientific">Longimycelium tulufanense</name>
    <dbReference type="NCBI Taxonomy" id="907463"/>
    <lineage>
        <taxon>Bacteria</taxon>
        <taxon>Bacillati</taxon>
        <taxon>Actinomycetota</taxon>
        <taxon>Actinomycetes</taxon>
        <taxon>Pseudonocardiales</taxon>
        <taxon>Pseudonocardiaceae</taxon>
        <taxon>Longimycelium</taxon>
    </lineage>
</organism>
<comment type="caution">
    <text evidence="2">The sequence shown here is derived from an EMBL/GenBank/DDBJ whole genome shotgun (WGS) entry which is preliminary data.</text>
</comment>
<evidence type="ECO:0000313" key="2">
    <source>
        <dbReference type="EMBL" id="GGM79416.1"/>
    </source>
</evidence>
<dbReference type="InterPro" id="IPR027417">
    <property type="entry name" value="P-loop_NTPase"/>
</dbReference>
<feature type="region of interest" description="Disordered" evidence="1">
    <location>
        <begin position="1"/>
        <end position="27"/>
    </location>
</feature>
<gene>
    <name evidence="2" type="ORF">GCM10012275_57510</name>
</gene>